<dbReference type="OrthoDB" id="201656at2759"/>
<dbReference type="SUPFAM" id="SSF50129">
    <property type="entry name" value="GroES-like"/>
    <property type="match status" value="1"/>
</dbReference>
<proteinExistence type="inferred from homology"/>
<evidence type="ECO:0000313" key="6">
    <source>
        <dbReference type="EMBL" id="KAF1981106.1"/>
    </source>
</evidence>
<feature type="region of interest" description="Disordered" evidence="4">
    <location>
        <begin position="334"/>
        <end position="360"/>
    </location>
</feature>
<dbReference type="PANTHER" id="PTHR45348">
    <property type="entry name" value="HYPOTHETICAL OXIDOREDUCTASE (EUROFUNG)"/>
    <property type="match status" value="1"/>
</dbReference>
<gene>
    <name evidence="6" type="ORF">K402DRAFT_467812</name>
</gene>
<dbReference type="SMART" id="SM00829">
    <property type="entry name" value="PKS_ER"/>
    <property type="match status" value="1"/>
</dbReference>
<reference evidence="6" key="1">
    <citation type="journal article" date="2020" name="Stud. Mycol.">
        <title>101 Dothideomycetes genomes: a test case for predicting lifestyles and emergence of pathogens.</title>
        <authorList>
            <person name="Haridas S."/>
            <person name="Albert R."/>
            <person name="Binder M."/>
            <person name="Bloem J."/>
            <person name="Labutti K."/>
            <person name="Salamov A."/>
            <person name="Andreopoulos B."/>
            <person name="Baker S."/>
            <person name="Barry K."/>
            <person name="Bills G."/>
            <person name="Bluhm B."/>
            <person name="Cannon C."/>
            <person name="Castanera R."/>
            <person name="Culley D."/>
            <person name="Daum C."/>
            <person name="Ezra D."/>
            <person name="Gonzalez J."/>
            <person name="Henrissat B."/>
            <person name="Kuo A."/>
            <person name="Liang C."/>
            <person name="Lipzen A."/>
            <person name="Lutzoni F."/>
            <person name="Magnuson J."/>
            <person name="Mondo S."/>
            <person name="Nolan M."/>
            <person name="Ohm R."/>
            <person name="Pangilinan J."/>
            <person name="Park H.-J."/>
            <person name="Ramirez L."/>
            <person name="Alfaro M."/>
            <person name="Sun H."/>
            <person name="Tritt A."/>
            <person name="Yoshinaga Y."/>
            <person name="Zwiers L.-H."/>
            <person name="Turgeon B."/>
            <person name="Goodwin S."/>
            <person name="Spatafora J."/>
            <person name="Crous P."/>
            <person name="Grigoriev I."/>
        </authorList>
    </citation>
    <scope>NUCLEOTIDE SEQUENCE</scope>
    <source>
        <strain evidence="6">CBS 113979</strain>
    </source>
</reference>
<keyword evidence="3" id="KW-0560">Oxidoreductase</keyword>
<dbReference type="InterPro" id="IPR036291">
    <property type="entry name" value="NAD(P)-bd_dom_sf"/>
</dbReference>
<dbReference type="EMBL" id="ML977208">
    <property type="protein sequence ID" value="KAF1981106.1"/>
    <property type="molecule type" value="Genomic_DNA"/>
</dbReference>
<dbReference type="PANTHER" id="PTHR45348:SF2">
    <property type="entry name" value="ZINC-TYPE ALCOHOL DEHYDROGENASE-LIKE PROTEIN C2E1P3.01"/>
    <property type="match status" value="1"/>
</dbReference>
<comment type="similarity">
    <text evidence="1">Belongs to the zinc-containing alcohol dehydrogenase family.</text>
</comment>
<accession>A0A6G1GJJ7</accession>
<dbReference type="Pfam" id="PF08240">
    <property type="entry name" value="ADH_N"/>
    <property type="match status" value="1"/>
</dbReference>
<feature type="compositionally biased region" description="Low complexity" evidence="4">
    <location>
        <begin position="31"/>
        <end position="43"/>
    </location>
</feature>
<dbReference type="Gene3D" id="3.90.180.10">
    <property type="entry name" value="Medium-chain alcohol dehydrogenases, catalytic domain"/>
    <property type="match status" value="1"/>
</dbReference>
<evidence type="ECO:0000259" key="5">
    <source>
        <dbReference type="SMART" id="SM00829"/>
    </source>
</evidence>
<dbReference type="Gene3D" id="3.40.50.720">
    <property type="entry name" value="NAD(P)-binding Rossmann-like Domain"/>
    <property type="match status" value="1"/>
</dbReference>
<dbReference type="Proteomes" id="UP000800041">
    <property type="component" value="Unassembled WGS sequence"/>
</dbReference>
<dbReference type="CDD" id="cd08249">
    <property type="entry name" value="enoyl_reductase_like"/>
    <property type="match status" value="1"/>
</dbReference>
<protein>
    <submittedName>
        <fullName evidence="6">GroES-like protein</fullName>
    </submittedName>
</protein>
<feature type="domain" description="Enoyl reductase (ER)" evidence="5">
    <location>
        <begin position="58"/>
        <end position="359"/>
    </location>
</feature>
<feature type="region of interest" description="Disordered" evidence="4">
    <location>
        <begin position="29"/>
        <end position="49"/>
    </location>
</feature>
<dbReference type="InterPro" id="IPR011032">
    <property type="entry name" value="GroES-like_sf"/>
</dbReference>
<dbReference type="InterPro" id="IPR047122">
    <property type="entry name" value="Trans-enoyl_RdTase-like"/>
</dbReference>
<keyword evidence="7" id="KW-1185">Reference proteome</keyword>
<evidence type="ECO:0000256" key="4">
    <source>
        <dbReference type="SAM" id="MobiDB-lite"/>
    </source>
</evidence>
<comment type="subunit">
    <text evidence="2">Monomer.</text>
</comment>
<name>A0A6G1GJJ7_9PEZI</name>
<evidence type="ECO:0000313" key="7">
    <source>
        <dbReference type="Proteomes" id="UP000800041"/>
    </source>
</evidence>
<dbReference type="SUPFAM" id="SSF51735">
    <property type="entry name" value="NAD(P)-binding Rossmann-fold domains"/>
    <property type="match status" value="1"/>
</dbReference>
<dbReference type="AlphaFoldDB" id="A0A6G1GJJ7"/>
<sequence length="461" mass="49938">MFVTPRPGFEERIPGQGLILTWTGPGELPRADSASPARSSASKESSRTQRQLQLHGIGLPYELTEACKVPALQHKDEVLIEVKAISLNPIDWKSADYGFGIPTLPCIKGCEYAGKVVALGCGSDCHGLRIGDSVIAITTDYRDYRKAAFQEFAVAWQHNVCKVPSAIDPLSAASVGVAFIAASFALGISLGITFPSLAEEGQSLDMLSLARSQPIEHIPFNVRNEVLYSLDSGDRPSIGEWILIMDASSVSGQVATQLSKLSGLRVIAVADVSKYGEKLSTLGADLVLDRHNLPLAAETICDSTNGTLRLAIDTVSKETASWCQEQLLCSEERSRRRHQGRSLSSNSSDHSEASTAHRISMPSGPVCHLVGLAGLPEYGVPHVRTHNVPMKLFHENAELGKEVMQWLGAALEKAKLRFPEVEVVEGGLDVVNGALNRLREGDDEGKRLVVKMKGWPRVEEM</sequence>
<dbReference type="InterPro" id="IPR013154">
    <property type="entry name" value="ADH-like_N"/>
</dbReference>
<evidence type="ECO:0000256" key="2">
    <source>
        <dbReference type="ARBA" id="ARBA00011245"/>
    </source>
</evidence>
<dbReference type="InterPro" id="IPR020843">
    <property type="entry name" value="ER"/>
</dbReference>
<evidence type="ECO:0000256" key="1">
    <source>
        <dbReference type="ARBA" id="ARBA00008072"/>
    </source>
</evidence>
<organism evidence="6 7">
    <name type="scientific">Aulographum hederae CBS 113979</name>
    <dbReference type="NCBI Taxonomy" id="1176131"/>
    <lineage>
        <taxon>Eukaryota</taxon>
        <taxon>Fungi</taxon>
        <taxon>Dikarya</taxon>
        <taxon>Ascomycota</taxon>
        <taxon>Pezizomycotina</taxon>
        <taxon>Dothideomycetes</taxon>
        <taxon>Pleosporomycetidae</taxon>
        <taxon>Aulographales</taxon>
        <taxon>Aulographaceae</taxon>
    </lineage>
</organism>
<dbReference type="GO" id="GO:0016651">
    <property type="term" value="F:oxidoreductase activity, acting on NAD(P)H"/>
    <property type="evidence" value="ECO:0007669"/>
    <property type="project" value="InterPro"/>
</dbReference>
<evidence type="ECO:0000256" key="3">
    <source>
        <dbReference type="ARBA" id="ARBA00023002"/>
    </source>
</evidence>